<sequence length="297" mass="32162">MSTNLLASEKFCPELAPHADVYAASHVVALAEPLPAETPSEYQSSRESAPMLQRINAVAPFLQLFKMNSLDAVALNVYILGNKTVVTVAHNPNVTGESFTEAADAFKQYVAKLNQTLASPAQMDTKDNNKQTREEACSHLLKTVVCGCRGRIVECIRGIQGLLPCTPGPATNTTKAPTTFEFESALPLAPMFMVDDLSIHECACFASLIRSHTGFCKRVDNDGEFVQAWLDGCLRRLIDFGKKSNATPTETESTRELGQSLGGMALDDLPKKGKENQQGLCMEANLSQQGSVDSTTE</sequence>
<dbReference type="AlphaFoldDB" id="A0AAN8RRI9"/>
<organism evidence="2 3">
    <name type="scientific">Arthrobotrys conoides</name>
    <dbReference type="NCBI Taxonomy" id="74498"/>
    <lineage>
        <taxon>Eukaryota</taxon>
        <taxon>Fungi</taxon>
        <taxon>Dikarya</taxon>
        <taxon>Ascomycota</taxon>
        <taxon>Pezizomycotina</taxon>
        <taxon>Orbiliomycetes</taxon>
        <taxon>Orbiliales</taxon>
        <taxon>Orbiliaceae</taxon>
        <taxon>Arthrobotrys</taxon>
    </lineage>
</organism>
<proteinExistence type="predicted"/>
<evidence type="ECO:0000313" key="3">
    <source>
        <dbReference type="Proteomes" id="UP001307849"/>
    </source>
</evidence>
<gene>
    <name evidence="2" type="ORF">TWF506_002526</name>
</gene>
<dbReference type="Proteomes" id="UP001307849">
    <property type="component" value="Unassembled WGS sequence"/>
</dbReference>
<evidence type="ECO:0000313" key="2">
    <source>
        <dbReference type="EMBL" id="KAK6504323.1"/>
    </source>
</evidence>
<comment type="caution">
    <text evidence="2">The sequence shown here is derived from an EMBL/GenBank/DDBJ whole genome shotgun (WGS) entry which is preliminary data.</text>
</comment>
<feature type="region of interest" description="Disordered" evidence="1">
    <location>
        <begin position="244"/>
        <end position="297"/>
    </location>
</feature>
<name>A0AAN8RRI9_9PEZI</name>
<accession>A0AAN8RRI9</accession>
<evidence type="ECO:0000256" key="1">
    <source>
        <dbReference type="SAM" id="MobiDB-lite"/>
    </source>
</evidence>
<protein>
    <submittedName>
        <fullName evidence="2">Uncharacterized protein</fullName>
    </submittedName>
</protein>
<reference evidence="2 3" key="1">
    <citation type="submission" date="2019-10" db="EMBL/GenBank/DDBJ databases">
        <authorList>
            <person name="Palmer J.M."/>
        </authorList>
    </citation>
    <scope>NUCLEOTIDE SEQUENCE [LARGE SCALE GENOMIC DNA]</scope>
    <source>
        <strain evidence="2 3">TWF506</strain>
    </source>
</reference>
<keyword evidence="3" id="KW-1185">Reference proteome</keyword>
<feature type="compositionally biased region" description="Polar residues" evidence="1">
    <location>
        <begin position="285"/>
        <end position="297"/>
    </location>
</feature>
<dbReference type="EMBL" id="JAVHJM010000010">
    <property type="protein sequence ID" value="KAK6504323.1"/>
    <property type="molecule type" value="Genomic_DNA"/>
</dbReference>